<evidence type="ECO:0000259" key="5">
    <source>
        <dbReference type="PROSITE" id="PS00622"/>
    </source>
</evidence>
<keyword evidence="4" id="KW-0804">Transcription</keyword>
<dbReference type="InterPro" id="IPR013325">
    <property type="entry name" value="RNA_pol_sigma_r2"/>
</dbReference>
<gene>
    <name evidence="6" type="ORF">SAMN04488023_1479</name>
</gene>
<dbReference type="RefSeq" id="WP_090889083.1">
    <property type="nucleotide sequence ID" value="NZ_FOGG01000047.1"/>
</dbReference>
<dbReference type="GO" id="GO:0016987">
    <property type="term" value="F:sigma factor activity"/>
    <property type="evidence" value="ECO:0007669"/>
    <property type="project" value="UniProtKB-KW"/>
</dbReference>
<dbReference type="InterPro" id="IPR013324">
    <property type="entry name" value="RNA_pol_sigma_r3/r4-like"/>
</dbReference>
<dbReference type="NCBIfam" id="TIGR02937">
    <property type="entry name" value="sigma70-ECF"/>
    <property type="match status" value="1"/>
</dbReference>
<dbReference type="InterPro" id="IPR013249">
    <property type="entry name" value="RNA_pol_sigma70_r4_t2"/>
</dbReference>
<dbReference type="EMBL" id="FOGG01000047">
    <property type="protein sequence ID" value="SES23862.1"/>
    <property type="molecule type" value="Genomic_DNA"/>
</dbReference>
<evidence type="ECO:0000256" key="2">
    <source>
        <dbReference type="ARBA" id="ARBA00023015"/>
    </source>
</evidence>
<comment type="similarity">
    <text evidence="1">Belongs to the sigma-70 factor family. ECF subfamily.</text>
</comment>
<dbReference type="InterPro" id="IPR007627">
    <property type="entry name" value="RNA_pol_sigma70_r2"/>
</dbReference>
<dbReference type="GO" id="GO:0003677">
    <property type="term" value="F:DNA binding"/>
    <property type="evidence" value="ECO:0007669"/>
    <property type="project" value="InterPro"/>
</dbReference>
<dbReference type="PROSITE" id="PS00622">
    <property type="entry name" value="HTH_LUXR_1"/>
    <property type="match status" value="1"/>
</dbReference>
<evidence type="ECO:0000256" key="3">
    <source>
        <dbReference type="ARBA" id="ARBA00023082"/>
    </source>
</evidence>
<dbReference type="AlphaFoldDB" id="A0A1H9VQJ4"/>
<protein>
    <submittedName>
        <fullName evidence="6">RNA polymerase sigma-70 factor, Bacteroides expansion family 1</fullName>
    </submittedName>
</protein>
<keyword evidence="2" id="KW-0805">Transcription regulation</keyword>
<dbReference type="SUPFAM" id="SSF88946">
    <property type="entry name" value="Sigma2 domain of RNA polymerase sigma factors"/>
    <property type="match status" value="1"/>
</dbReference>
<evidence type="ECO:0000256" key="1">
    <source>
        <dbReference type="ARBA" id="ARBA00010641"/>
    </source>
</evidence>
<reference evidence="6 7" key="1">
    <citation type="submission" date="2016-10" db="EMBL/GenBank/DDBJ databases">
        <authorList>
            <person name="de Groot N.N."/>
        </authorList>
    </citation>
    <scope>NUCLEOTIDE SEQUENCE [LARGE SCALE GENOMIC DNA]</scope>
    <source>
        <strain evidence="6 7">DSM 18610</strain>
    </source>
</reference>
<evidence type="ECO:0000313" key="7">
    <source>
        <dbReference type="Proteomes" id="UP000199572"/>
    </source>
</evidence>
<name>A0A1H9VQJ4_9SPHI</name>
<evidence type="ECO:0000313" key="6">
    <source>
        <dbReference type="EMBL" id="SES23862.1"/>
    </source>
</evidence>
<organism evidence="6 7">
    <name type="scientific">Pedobacter rhizosphaerae</name>
    <dbReference type="NCBI Taxonomy" id="390241"/>
    <lineage>
        <taxon>Bacteria</taxon>
        <taxon>Pseudomonadati</taxon>
        <taxon>Bacteroidota</taxon>
        <taxon>Sphingobacteriia</taxon>
        <taxon>Sphingobacteriales</taxon>
        <taxon>Sphingobacteriaceae</taxon>
        <taxon>Pedobacter</taxon>
    </lineage>
</organism>
<dbReference type="InterPro" id="IPR014284">
    <property type="entry name" value="RNA_pol_sigma-70_dom"/>
</dbReference>
<dbReference type="OrthoDB" id="659361at2"/>
<keyword evidence="7" id="KW-1185">Reference proteome</keyword>
<dbReference type="InterPro" id="IPR036388">
    <property type="entry name" value="WH-like_DNA-bd_sf"/>
</dbReference>
<sequence>MAEKQENILACWDEIRYRNDAKAFERLFHLTQRRFIRFCTQYGASREEAEEIVSDVFVQCWINRAALNHINKPEVYLLTLIKNKAINHWKKSAQMRVVNIDDVEGELSCIYRPDLDLEKKELRMKLDVAIDGLPLQTKLAFKLVKEEGLKSAEVAEILNISVRTVHTHVYNAMNRLCKEMHQYRKVSNFQELIINLASATILFIEFNFR</sequence>
<dbReference type="Pfam" id="PF08281">
    <property type="entry name" value="Sigma70_r4_2"/>
    <property type="match status" value="1"/>
</dbReference>
<keyword evidence="3" id="KW-0731">Sigma factor</keyword>
<evidence type="ECO:0000256" key="4">
    <source>
        <dbReference type="ARBA" id="ARBA00023163"/>
    </source>
</evidence>
<dbReference type="Gene3D" id="1.10.10.10">
    <property type="entry name" value="Winged helix-like DNA-binding domain superfamily/Winged helix DNA-binding domain"/>
    <property type="match status" value="1"/>
</dbReference>
<dbReference type="InterPro" id="IPR000792">
    <property type="entry name" value="Tscrpt_reg_LuxR_C"/>
</dbReference>
<proteinExistence type="inferred from homology"/>
<accession>A0A1H9VQJ4</accession>
<dbReference type="GO" id="GO:0006352">
    <property type="term" value="P:DNA-templated transcription initiation"/>
    <property type="evidence" value="ECO:0007669"/>
    <property type="project" value="InterPro"/>
</dbReference>
<dbReference type="InterPro" id="IPR039425">
    <property type="entry name" value="RNA_pol_sigma-70-like"/>
</dbReference>
<dbReference type="Gene3D" id="1.10.1740.10">
    <property type="match status" value="1"/>
</dbReference>
<dbReference type="Proteomes" id="UP000199572">
    <property type="component" value="Unassembled WGS sequence"/>
</dbReference>
<feature type="domain" description="HTH luxR-type" evidence="5">
    <location>
        <begin position="148"/>
        <end position="175"/>
    </location>
</feature>
<dbReference type="PANTHER" id="PTHR43133">
    <property type="entry name" value="RNA POLYMERASE ECF-TYPE SIGMA FACTO"/>
    <property type="match status" value="1"/>
</dbReference>
<dbReference type="SUPFAM" id="SSF88659">
    <property type="entry name" value="Sigma3 and sigma4 domains of RNA polymerase sigma factors"/>
    <property type="match status" value="1"/>
</dbReference>
<dbReference type="Pfam" id="PF04542">
    <property type="entry name" value="Sigma70_r2"/>
    <property type="match status" value="1"/>
</dbReference>
<dbReference type="PANTHER" id="PTHR43133:SF46">
    <property type="entry name" value="RNA POLYMERASE SIGMA-70 FACTOR ECF SUBFAMILY"/>
    <property type="match status" value="1"/>
</dbReference>
<dbReference type="STRING" id="390241.SAMN04488023_1479"/>